<dbReference type="SUPFAM" id="SSF56349">
    <property type="entry name" value="DNA breaking-rejoining enzymes"/>
    <property type="match status" value="1"/>
</dbReference>
<dbReference type="InterPro" id="IPR013762">
    <property type="entry name" value="Integrase-like_cat_sf"/>
</dbReference>
<gene>
    <name evidence="3" type="ORF">PPOP_0062</name>
</gene>
<dbReference type="Gene3D" id="1.10.443.10">
    <property type="entry name" value="Intergrase catalytic core"/>
    <property type="match status" value="1"/>
</dbReference>
<dbReference type="GO" id="GO:0006310">
    <property type="term" value="P:DNA recombination"/>
    <property type="evidence" value="ECO:0007669"/>
    <property type="project" value="UniProtKB-KW"/>
</dbReference>
<name>M9LF01_PAEPP</name>
<proteinExistence type="predicted"/>
<comment type="caution">
    <text evidence="3">The sequence shown here is derived from an EMBL/GenBank/DDBJ whole genome shotgun (WGS) entry which is preliminary data.</text>
</comment>
<evidence type="ECO:0000313" key="3">
    <source>
        <dbReference type="EMBL" id="GAC40735.1"/>
    </source>
</evidence>
<evidence type="ECO:0000259" key="2">
    <source>
        <dbReference type="PROSITE" id="PS51898"/>
    </source>
</evidence>
<dbReference type="GO" id="GO:0015074">
    <property type="term" value="P:DNA integration"/>
    <property type="evidence" value="ECO:0007669"/>
    <property type="project" value="InterPro"/>
</dbReference>
<evidence type="ECO:0000313" key="4">
    <source>
        <dbReference type="Proteomes" id="UP000029453"/>
    </source>
</evidence>
<dbReference type="InterPro" id="IPR011010">
    <property type="entry name" value="DNA_brk_join_enz"/>
</dbReference>
<dbReference type="PROSITE" id="PS51898">
    <property type="entry name" value="TYR_RECOMBINASE"/>
    <property type="match status" value="1"/>
</dbReference>
<keyword evidence="4" id="KW-1185">Reference proteome</keyword>
<dbReference type="InterPro" id="IPR002104">
    <property type="entry name" value="Integrase_catalytic"/>
</dbReference>
<organism evidence="3 4">
    <name type="scientific">Paenibacillus popilliae ATCC 14706</name>
    <dbReference type="NCBI Taxonomy" id="1212764"/>
    <lineage>
        <taxon>Bacteria</taxon>
        <taxon>Bacillati</taxon>
        <taxon>Bacillota</taxon>
        <taxon>Bacilli</taxon>
        <taxon>Bacillales</taxon>
        <taxon>Paenibacillaceae</taxon>
        <taxon>Paenibacillus</taxon>
    </lineage>
</organism>
<accession>M9LF01</accession>
<reference evidence="3 4" key="1">
    <citation type="submission" date="2012-10" db="EMBL/GenBank/DDBJ databases">
        <title>Draft Genome Sequence of Paenibacillus popilliae ATCC 14706T.</title>
        <authorList>
            <person name="Iiyama K."/>
            <person name="Mori K."/>
            <person name="Mon H."/>
            <person name="Chieda Y."/>
            <person name="Lee J.M."/>
            <person name="Kusakabe T."/>
            <person name="Tashiro K."/>
            <person name="Asano S."/>
            <person name="Yasunaga-Aoki C."/>
            <person name="Shimizu S."/>
        </authorList>
    </citation>
    <scope>NUCLEOTIDE SEQUENCE [LARGE SCALE GENOMIC DNA]</scope>
    <source>
        <strain evidence="3 4">ATCC 14706</strain>
    </source>
</reference>
<keyword evidence="1" id="KW-0233">DNA recombination</keyword>
<protein>
    <submittedName>
        <fullName evidence="3">Integrase</fullName>
    </submittedName>
</protein>
<dbReference type="EMBL" id="BALG01000002">
    <property type="protein sequence ID" value="GAC40735.1"/>
    <property type="molecule type" value="Genomic_DNA"/>
</dbReference>
<dbReference type="Proteomes" id="UP000029453">
    <property type="component" value="Unassembled WGS sequence"/>
</dbReference>
<dbReference type="GO" id="GO:0003677">
    <property type="term" value="F:DNA binding"/>
    <property type="evidence" value="ECO:0007669"/>
    <property type="project" value="InterPro"/>
</dbReference>
<evidence type="ECO:0000256" key="1">
    <source>
        <dbReference type="ARBA" id="ARBA00023172"/>
    </source>
</evidence>
<dbReference type="AlphaFoldDB" id="M9LF01"/>
<feature type="domain" description="Tyr recombinase" evidence="2">
    <location>
        <begin position="31"/>
        <end position="117"/>
    </location>
</feature>
<sequence>MHNCIQKACLLGKLEKNPCVGVEFKGAKKREGIKYIESSDIPGFLQTAHEYGYIYWIFFKLLIETGMRKGEAAALKWSDIDFKSKTISINETLDFTRRIKANCLEIRKQFDPHAQLP</sequence>
<dbReference type="Pfam" id="PF00589">
    <property type="entry name" value="Phage_integrase"/>
    <property type="match status" value="1"/>
</dbReference>